<evidence type="ECO:0000256" key="1">
    <source>
        <dbReference type="SAM" id="MobiDB-lite"/>
    </source>
</evidence>
<feature type="compositionally biased region" description="Basic and acidic residues" evidence="1">
    <location>
        <begin position="613"/>
        <end position="662"/>
    </location>
</feature>
<proteinExistence type="predicted"/>
<comment type="caution">
    <text evidence="3">The sequence shown here is derived from an EMBL/GenBank/DDBJ whole genome shotgun (WGS) entry which is preliminary data.</text>
</comment>
<gene>
    <name evidence="3" type="ORF">E4U43_002564</name>
</gene>
<dbReference type="EMBL" id="SRPW01001914">
    <property type="protein sequence ID" value="KAG5997828.1"/>
    <property type="molecule type" value="Genomic_DNA"/>
</dbReference>
<protein>
    <recommendedName>
        <fullName evidence="2">DUF8035 domain-containing protein</fullName>
    </recommendedName>
</protein>
<accession>A0A9P7N6X1</accession>
<feature type="compositionally biased region" description="Basic and acidic residues" evidence="1">
    <location>
        <begin position="563"/>
        <end position="587"/>
    </location>
</feature>
<feature type="region of interest" description="Disordered" evidence="1">
    <location>
        <begin position="274"/>
        <end position="309"/>
    </location>
</feature>
<dbReference type="PANTHER" id="PTHR42081">
    <property type="entry name" value="ZINC FINGER PROTEIN DHHC DOMAIN CONTAINING PROTEIN"/>
    <property type="match status" value="1"/>
</dbReference>
<dbReference type="OrthoDB" id="5226662at2759"/>
<dbReference type="PANTHER" id="PTHR42081:SF2">
    <property type="entry name" value="NIPPED-B-LIKE PROTEIN B"/>
    <property type="match status" value="1"/>
</dbReference>
<evidence type="ECO:0000259" key="2">
    <source>
        <dbReference type="Pfam" id="PF26118"/>
    </source>
</evidence>
<evidence type="ECO:0000313" key="4">
    <source>
        <dbReference type="Proteomes" id="UP000748025"/>
    </source>
</evidence>
<reference evidence="3" key="1">
    <citation type="journal article" date="2020" name="bioRxiv">
        <title>Whole genome comparisons of ergot fungi reveals the divergence and evolution of species within the genus Claviceps are the result of varying mechanisms driving genome evolution and host range expansion.</title>
        <authorList>
            <person name="Wyka S.A."/>
            <person name="Mondo S.J."/>
            <person name="Liu M."/>
            <person name="Dettman J."/>
            <person name="Nalam V."/>
            <person name="Broders K.D."/>
        </authorList>
    </citation>
    <scope>NUCLEOTIDE SEQUENCE</scope>
    <source>
        <strain evidence="3">CCC 602</strain>
    </source>
</reference>
<dbReference type="AlphaFoldDB" id="A0A9P7N6X1"/>
<evidence type="ECO:0000313" key="3">
    <source>
        <dbReference type="EMBL" id="KAG5997828.1"/>
    </source>
</evidence>
<keyword evidence="4" id="KW-1185">Reference proteome</keyword>
<feature type="compositionally biased region" description="Acidic residues" evidence="1">
    <location>
        <begin position="588"/>
        <end position="598"/>
    </location>
</feature>
<organism evidence="3 4">
    <name type="scientific">Claviceps pusilla</name>
    <dbReference type="NCBI Taxonomy" id="123648"/>
    <lineage>
        <taxon>Eukaryota</taxon>
        <taxon>Fungi</taxon>
        <taxon>Dikarya</taxon>
        <taxon>Ascomycota</taxon>
        <taxon>Pezizomycotina</taxon>
        <taxon>Sordariomycetes</taxon>
        <taxon>Hypocreomycetidae</taxon>
        <taxon>Hypocreales</taxon>
        <taxon>Clavicipitaceae</taxon>
        <taxon>Claviceps</taxon>
    </lineage>
</organism>
<feature type="domain" description="DUF8035" evidence="2">
    <location>
        <begin position="420"/>
        <end position="474"/>
    </location>
</feature>
<feature type="region of interest" description="Disordered" evidence="1">
    <location>
        <begin position="474"/>
        <end position="670"/>
    </location>
</feature>
<dbReference type="Pfam" id="PF26118">
    <property type="entry name" value="DUF8035"/>
    <property type="match status" value="1"/>
</dbReference>
<dbReference type="Proteomes" id="UP000748025">
    <property type="component" value="Unassembled WGS sequence"/>
</dbReference>
<feature type="compositionally biased region" description="Basic and acidic residues" evidence="1">
    <location>
        <begin position="495"/>
        <end position="520"/>
    </location>
</feature>
<sequence>MSQGVPLEHIDAVDAFARTLFVRVNASSEPLFAEVAAAVRQLHIALRHLRVEAADPDSLLQSAEAPIYARRLRLIVQDCEHGLNQLETVLERGSPAGAGAPDADAEVEVSADRESALKTVRSRLASETMAVDTFLDAVQLHNPVNNAPEVLVDTQDTSLEHIKDKVDNIAKGLFRRRDTSGGIMADEDQMWQEFQSQLERDGFSPHVLHRHKDILRAYIRELQSMSAANGGAPPTVRGLLEHEAMMTSPPPPVPPKEPLSSMYGIKGDGCGPNHASYLMSPHGKASSSAFSSRDGGNQGNESSDSRDSLDSLALISTKDLVAMDDMTSLMARTHLHPAAPRLTAAQQIRSSSNLVPSGMAGSWPPPSHLATSQPLTTYAMSTSPPALSHRQLVYDPAVSSSPRTATRLAPDRYGKSIPMDATWTKVKRSLISPQVLERAGVRYEARPDYVAILGRLSREQLAEYARQSAICRAARSSGSGYPPPRISVGISAHRGRADSKSSRQGDDDEGLLRDEGHATDYEDDETLGKRTKSQSYPYIVSPPRRESRTSPSAAVMPKPILKNKNEHHVRFEPEPHEMESTRGPRSYEDDDDDDDDDGTYGHDGRRENRSRRSRDSRDSRASGRRDDHDRLHDVRSSRHSDRDDRERRRDRRDRQDRREERHTRRKSWGETIGVVGIGGAAASLLGVLAEAAVGM</sequence>
<name>A0A9P7N6X1_9HYPO</name>
<feature type="compositionally biased region" description="Polar residues" evidence="1">
    <location>
        <begin position="285"/>
        <end position="301"/>
    </location>
</feature>
<dbReference type="InterPro" id="IPR058348">
    <property type="entry name" value="DUF8035"/>
</dbReference>